<feature type="region of interest" description="Disordered" evidence="1">
    <location>
        <begin position="204"/>
        <end position="251"/>
    </location>
</feature>
<feature type="compositionally biased region" description="Low complexity" evidence="1">
    <location>
        <begin position="204"/>
        <end position="216"/>
    </location>
</feature>
<feature type="compositionally biased region" description="Basic and acidic residues" evidence="1">
    <location>
        <begin position="231"/>
        <end position="243"/>
    </location>
</feature>
<comment type="caution">
    <text evidence="2">The sequence shown here is derived from an EMBL/GenBank/DDBJ whole genome shotgun (WGS) entry which is preliminary data.</text>
</comment>
<evidence type="ECO:0000313" key="2">
    <source>
        <dbReference type="EMBL" id="GFA69864.1"/>
    </source>
</evidence>
<name>A0A699K3Q7_TANCI</name>
<sequence>LGVTGEEGANPRLSSVKSTSIYTEPVYSASTIIHSEFASGHDALAASTLEANPVKFDPNDSEIKLKDLSKLVQNVKVDFMDLDSPKYDEPIIVQDEEDVKVHAKSHTETKDTLVPNNPPSPRSKKTKDHGVPSAGQAGTHPAEGEKNTQQVTISQLFQRRIAKDATKKNLNPKPITTTSPITTFVIPPTTTPIIIPTTIQLQSPFLSSPSKKSSQPEGEKIKKDKGKKAMSSKDAEGKETKSDSDDEFNLTGSMVKSSKKKKLKEFYFVTK</sequence>
<gene>
    <name evidence="2" type="ORF">Tci_641836</name>
</gene>
<accession>A0A699K3Q7</accession>
<protein>
    <submittedName>
        <fullName evidence="2">Uncharacterized protein</fullName>
    </submittedName>
</protein>
<dbReference type="EMBL" id="BKCJ010471071">
    <property type="protein sequence ID" value="GFA69864.1"/>
    <property type="molecule type" value="Genomic_DNA"/>
</dbReference>
<reference evidence="2" key="1">
    <citation type="journal article" date="2019" name="Sci. Rep.">
        <title>Draft genome of Tanacetum cinerariifolium, the natural source of mosquito coil.</title>
        <authorList>
            <person name="Yamashiro T."/>
            <person name="Shiraishi A."/>
            <person name="Satake H."/>
            <person name="Nakayama K."/>
        </authorList>
    </citation>
    <scope>NUCLEOTIDE SEQUENCE</scope>
</reference>
<feature type="non-terminal residue" evidence="2">
    <location>
        <position position="1"/>
    </location>
</feature>
<proteinExistence type="predicted"/>
<evidence type="ECO:0000256" key="1">
    <source>
        <dbReference type="SAM" id="MobiDB-lite"/>
    </source>
</evidence>
<feature type="compositionally biased region" description="Basic and acidic residues" evidence="1">
    <location>
        <begin position="102"/>
        <end position="111"/>
    </location>
</feature>
<organism evidence="2">
    <name type="scientific">Tanacetum cinerariifolium</name>
    <name type="common">Dalmatian daisy</name>
    <name type="synonym">Chrysanthemum cinerariifolium</name>
    <dbReference type="NCBI Taxonomy" id="118510"/>
    <lineage>
        <taxon>Eukaryota</taxon>
        <taxon>Viridiplantae</taxon>
        <taxon>Streptophyta</taxon>
        <taxon>Embryophyta</taxon>
        <taxon>Tracheophyta</taxon>
        <taxon>Spermatophyta</taxon>
        <taxon>Magnoliopsida</taxon>
        <taxon>eudicotyledons</taxon>
        <taxon>Gunneridae</taxon>
        <taxon>Pentapetalae</taxon>
        <taxon>asterids</taxon>
        <taxon>campanulids</taxon>
        <taxon>Asterales</taxon>
        <taxon>Asteraceae</taxon>
        <taxon>Asteroideae</taxon>
        <taxon>Anthemideae</taxon>
        <taxon>Anthemidinae</taxon>
        <taxon>Tanacetum</taxon>
    </lineage>
</organism>
<dbReference type="AlphaFoldDB" id="A0A699K3Q7"/>
<feature type="region of interest" description="Disordered" evidence="1">
    <location>
        <begin position="102"/>
        <end position="149"/>
    </location>
</feature>